<evidence type="ECO:0000256" key="5">
    <source>
        <dbReference type="ARBA" id="ARBA00023065"/>
    </source>
</evidence>
<dbReference type="Proteomes" id="UP000274822">
    <property type="component" value="Unassembled WGS sequence"/>
</dbReference>
<evidence type="ECO:0000256" key="3">
    <source>
        <dbReference type="ARBA" id="ARBA00022692"/>
    </source>
</evidence>
<evidence type="ECO:0000256" key="6">
    <source>
        <dbReference type="ARBA" id="ARBA00023136"/>
    </source>
</evidence>
<dbReference type="PANTHER" id="PTHR45711">
    <property type="entry name" value="CHLORIDE CHANNEL PROTEIN"/>
    <property type="match status" value="1"/>
</dbReference>
<evidence type="ECO:0000256" key="1">
    <source>
        <dbReference type="ARBA" id="ARBA00004141"/>
    </source>
</evidence>
<dbReference type="GO" id="GO:0005794">
    <property type="term" value="C:Golgi apparatus"/>
    <property type="evidence" value="ECO:0007669"/>
    <property type="project" value="TreeGrafter"/>
</dbReference>
<evidence type="ECO:0000313" key="12">
    <source>
        <dbReference type="Proteomes" id="UP000274822"/>
    </source>
</evidence>
<feature type="domain" description="CBS" evidence="10">
    <location>
        <begin position="417"/>
        <end position="471"/>
    </location>
</feature>
<evidence type="ECO:0000256" key="4">
    <source>
        <dbReference type="ARBA" id="ARBA00022989"/>
    </source>
</evidence>
<keyword evidence="12" id="KW-1185">Reference proteome</keyword>
<dbReference type="EMBL" id="RBNJ01000705">
    <property type="protein sequence ID" value="RUS34157.1"/>
    <property type="molecule type" value="Genomic_DNA"/>
</dbReference>
<evidence type="ECO:0000256" key="9">
    <source>
        <dbReference type="RuleBase" id="RU361221"/>
    </source>
</evidence>
<sequence>MIRSFFSALIAAMTLKLLNPFGNGKIAMFQVSYDRDWHWFEMAGFLLCGLFGGFFGAIFSKLNIRWQHVRKTTWLGRHPVAEVVVIMVITVLVSYWNPFARMGLTEFVMNLFAECTSTNDNEGLCATTISAIYPRLNLLAATLVIKVILIIFTFGLRIPAGIFLPSLAVGAIFGRMVGLGMQYLTMRFPDLELFARCGSEMAAEGECVIPGVYAMVGAAASLAGVTRTTVSLVVIMFELTGALTYLLPIMLAVMVSKWTSDAMHPHGIYDLIIDLNGYPYLDQRPENINPPTISDVTESVATINVNARNTVTDLRDKLAIVEAAGYLEDGGLPILNEEDSLVGFIACHELQHALDRVSRRLMKSSLTAGTSAKKDEAEAGQRCHFKRSWGVMETEAVEADAEETDEVEVVADFSPYVDQGPITVNENANMELVMELFTKLGLCYVCVTNYAGKYIGVIHKKRLLTFLKQTE</sequence>
<evidence type="ECO:0000256" key="2">
    <source>
        <dbReference type="ARBA" id="ARBA00022448"/>
    </source>
</evidence>
<gene>
    <name evidence="11" type="ORF">BC938DRAFT_482207</name>
</gene>
<keyword evidence="4 9" id="KW-1133">Transmembrane helix</keyword>
<evidence type="ECO:0000313" key="11">
    <source>
        <dbReference type="EMBL" id="RUS34157.1"/>
    </source>
</evidence>
<feature type="transmembrane region" description="Helical" evidence="9">
    <location>
        <begin position="80"/>
        <end position="99"/>
    </location>
</feature>
<keyword evidence="3 9" id="KW-0812">Transmembrane</keyword>
<dbReference type="Pfam" id="PF00571">
    <property type="entry name" value="CBS"/>
    <property type="match status" value="1"/>
</dbReference>
<dbReference type="PROSITE" id="PS51371">
    <property type="entry name" value="CBS"/>
    <property type="match status" value="1"/>
</dbReference>
<dbReference type="InterPro" id="IPR000644">
    <property type="entry name" value="CBS_dom"/>
</dbReference>
<dbReference type="PRINTS" id="PR00762">
    <property type="entry name" value="CLCHANNEL"/>
</dbReference>
<comment type="similarity">
    <text evidence="9">Belongs to the chloride channel (TC 2.A.49) family.</text>
</comment>
<dbReference type="SUPFAM" id="SSF54631">
    <property type="entry name" value="CBS-domain pair"/>
    <property type="match status" value="1"/>
</dbReference>
<evidence type="ECO:0000256" key="8">
    <source>
        <dbReference type="PROSITE-ProRule" id="PRU00703"/>
    </source>
</evidence>
<comment type="caution">
    <text evidence="9">Lacks conserved residue(s) required for the propagation of feature annotation.</text>
</comment>
<protein>
    <recommendedName>
        <fullName evidence="9">Chloride channel protein</fullName>
    </recommendedName>
</protein>
<comment type="subcellular location">
    <subcellularLocation>
        <location evidence="1 9">Membrane</location>
        <topology evidence="1 9">Multi-pass membrane protein</topology>
    </subcellularLocation>
</comment>
<evidence type="ECO:0000256" key="7">
    <source>
        <dbReference type="ARBA" id="ARBA00023214"/>
    </source>
</evidence>
<dbReference type="Gene3D" id="3.10.580.10">
    <property type="entry name" value="CBS-domain"/>
    <property type="match status" value="1"/>
</dbReference>
<dbReference type="InterPro" id="IPR014743">
    <property type="entry name" value="Cl-channel_core"/>
</dbReference>
<feature type="transmembrane region" description="Helical" evidence="9">
    <location>
        <begin position="39"/>
        <end position="59"/>
    </location>
</feature>
<keyword evidence="2 9" id="KW-0813">Transport</keyword>
<dbReference type="GO" id="GO:0005247">
    <property type="term" value="F:voltage-gated chloride channel activity"/>
    <property type="evidence" value="ECO:0007669"/>
    <property type="project" value="TreeGrafter"/>
</dbReference>
<dbReference type="GO" id="GO:0005769">
    <property type="term" value="C:early endosome"/>
    <property type="evidence" value="ECO:0007669"/>
    <property type="project" value="TreeGrafter"/>
</dbReference>
<dbReference type="InterPro" id="IPR001807">
    <property type="entry name" value="ClC"/>
</dbReference>
<dbReference type="InterPro" id="IPR046342">
    <property type="entry name" value="CBS_dom_sf"/>
</dbReference>
<accession>A0A433QWS3</accession>
<keyword evidence="5 9" id="KW-0406">Ion transport</keyword>
<name>A0A433QWS3_9FUNG</name>
<dbReference type="Pfam" id="PF00654">
    <property type="entry name" value="Voltage_CLC"/>
    <property type="match status" value="1"/>
</dbReference>
<feature type="transmembrane region" description="Helical" evidence="9">
    <location>
        <begin position="163"/>
        <end position="184"/>
    </location>
</feature>
<evidence type="ECO:0000259" key="10">
    <source>
        <dbReference type="PROSITE" id="PS51371"/>
    </source>
</evidence>
<reference evidence="11 12" key="1">
    <citation type="journal article" date="2018" name="New Phytol.">
        <title>Phylogenomics of Endogonaceae and evolution of mycorrhizas within Mucoromycota.</title>
        <authorList>
            <person name="Chang Y."/>
            <person name="Desiro A."/>
            <person name="Na H."/>
            <person name="Sandor L."/>
            <person name="Lipzen A."/>
            <person name="Clum A."/>
            <person name="Barry K."/>
            <person name="Grigoriev I.V."/>
            <person name="Martin F.M."/>
            <person name="Stajich J.E."/>
            <person name="Smith M.E."/>
            <person name="Bonito G."/>
            <person name="Spatafora J.W."/>
        </authorList>
    </citation>
    <scope>NUCLEOTIDE SEQUENCE [LARGE SCALE GENOMIC DNA]</scope>
    <source>
        <strain evidence="11 12">AD002</strain>
    </source>
</reference>
<feature type="transmembrane region" description="Helical" evidence="9">
    <location>
        <begin position="230"/>
        <end position="255"/>
    </location>
</feature>
<dbReference type="AlphaFoldDB" id="A0A433QWS3"/>
<comment type="caution">
    <text evidence="11">The sequence shown here is derived from an EMBL/GenBank/DDBJ whole genome shotgun (WGS) entry which is preliminary data.</text>
</comment>
<dbReference type="GO" id="GO:0005886">
    <property type="term" value="C:plasma membrane"/>
    <property type="evidence" value="ECO:0007669"/>
    <property type="project" value="TreeGrafter"/>
</dbReference>
<dbReference type="PANTHER" id="PTHR45711:SF6">
    <property type="entry name" value="CHLORIDE CHANNEL PROTEIN"/>
    <property type="match status" value="1"/>
</dbReference>
<keyword evidence="8" id="KW-0129">CBS domain</keyword>
<feature type="transmembrane region" description="Helical" evidence="9">
    <location>
        <begin position="138"/>
        <end position="156"/>
    </location>
</feature>
<dbReference type="SUPFAM" id="SSF81340">
    <property type="entry name" value="Clc chloride channel"/>
    <property type="match status" value="1"/>
</dbReference>
<keyword evidence="6 9" id="KW-0472">Membrane</keyword>
<organism evidence="11 12">
    <name type="scientific">Jimgerdemannia flammicorona</name>
    <dbReference type="NCBI Taxonomy" id="994334"/>
    <lineage>
        <taxon>Eukaryota</taxon>
        <taxon>Fungi</taxon>
        <taxon>Fungi incertae sedis</taxon>
        <taxon>Mucoromycota</taxon>
        <taxon>Mucoromycotina</taxon>
        <taxon>Endogonomycetes</taxon>
        <taxon>Endogonales</taxon>
        <taxon>Endogonaceae</taxon>
        <taxon>Jimgerdemannia</taxon>
    </lineage>
</organism>
<proteinExistence type="inferred from homology"/>
<dbReference type="Gene3D" id="1.10.3080.10">
    <property type="entry name" value="Clc chloride channel"/>
    <property type="match status" value="1"/>
</dbReference>
<keyword evidence="7 9" id="KW-0868">Chloride</keyword>